<keyword evidence="3" id="KW-1185">Reference proteome</keyword>
<organism evidence="2">
    <name type="scientific">Notodromas monacha</name>
    <dbReference type="NCBI Taxonomy" id="399045"/>
    <lineage>
        <taxon>Eukaryota</taxon>
        <taxon>Metazoa</taxon>
        <taxon>Ecdysozoa</taxon>
        <taxon>Arthropoda</taxon>
        <taxon>Crustacea</taxon>
        <taxon>Oligostraca</taxon>
        <taxon>Ostracoda</taxon>
        <taxon>Podocopa</taxon>
        <taxon>Podocopida</taxon>
        <taxon>Cypridocopina</taxon>
        <taxon>Cypridoidea</taxon>
        <taxon>Cyprididae</taxon>
        <taxon>Notodromas</taxon>
    </lineage>
</organism>
<accession>A0A7R9GGC6</accession>
<reference evidence="2" key="1">
    <citation type="submission" date="2020-11" db="EMBL/GenBank/DDBJ databases">
        <authorList>
            <person name="Tran Van P."/>
        </authorList>
    </citation>
    <scope>NUCLEOTIDE SEQUENCE</scope>
</reference>
<feature type="non-terminal residue" evidence="2">
    <location>
        <position position="1"/>
    </location>
</feature>
<evidence type="ECO:0000256" key="1">
    <source>
        <dbReference type="SAM" id="MobiDB-lite"/>
    </source>
</evidence>
<sequence>YVIDGSPKPGKVAEMRRKGNNRLVPFPTTVPPPPNAALDGYESASPRLSPEPLQLRTSVGGNFVFPGESLVSPVDYAKVRYQHAQEQDRLRVESVRTSRALSPNSLNLVSETRSRFETKEPSPVHPSDVWTIHDGPTAESTSQMAEWFRRKAARKGNLPHPELTEQQRQHIKERSMSPTTYYNAAGVPIRPFLTRGSVAERVLIFEKCPTEVRDRTGAGSLGTWRTNEVQSRAQGDEYTVNTGWPGVDHVTRVHILMATRKLFN</sequence>
<feature type="region of interest" description="Disordered" evidence="1">
    <location>
        <begin position="19"/>
        <end position="50"/>
    </location>
</feature>
<dbReference type="AlphaFoldDB" id="A0A7R9GGC6"/>
<dbReference type="EMBL" id="CAJPEX010002855">
    <property type="protein sequence ID" value="CAG0921573.1"/>
    <property type="molecule type" value="Genomic_DNA"/>
</dbReference>
<evidence type="ECO:0000313" key="2">
    <source>
        <dbReference type="EMBL" id="CAD7281421.1"/>
    </source>
</evidence>
<name>A0A7R9GGC6_9CRUS</name>
<evidence type="ECO:0000313" key="3">
    <source>
        <dbReference type="Proteomes" id="UP000678499"/>
    </source>
</evidence>
<feature type="compositionally biased region" description="Basic and acidic residues" evidence="1">
    <location>
        <begin position="112"/>
        <end position="122"/>
    </location>
</feature>
<protein>
    <submittedName>
        <fullName evidence="2">Uncharacterized protein</fullName>
    </submittedName>
</protein>
<dbReference type="OrthoDB" id="6382733at2759"/>
<gene>
    <name evidence="2" type="ORF">NMOB1V02_LOCUS9067</name>
</gene>
<feature type="compositionally biased region" description="Basic and acidic residues" evidence="1">
    <location>
        <begin position="162"/>
        <end position="175"/>
    </location>
</feature>
<dbReference type="EMBL" id="OA884892">
    <property type="protein sequence ID" value="CAD7281421.1"/>
    <property type="molecule type" value="Genomic_DNA"/>
</dbReference>
<proteinExistence type="predicted"/>
<dbReference type="Proteomes" id="UP000678499">
    <property type="component" value="Unassembled WGS sequence"/>
</dbReference>
<feature type="region of interest" description="Disordered" evidence="1">
    <location>
        <begin position="111"/>
        <end position="177"/>
    </location>
</feature>